<dbReference type="GO" id="GO:0016020">
    <property type="term" value="C:membrane"/>
    <property type="evidence" value="ECO:0007669"/>
    <property type="project" value="UniProtKB-SubCell"/>
</dbReference>
<gene>
    <name evidence="15" type="ORF">ANE_LOCUS5312</name>
</gene>
<dbReference type="PANTHER" id="PTHR46913:SF1">
    <property type="entry name" value="RING-H2 FINGER PROTEIN ATL16"/>
    <property type="match status" value="1"/>
</dbReference>
<dbReference type="GO" id="GO:0008270">
    <property type="term" value="F:zinc ion binding"/>
    <property type="evidence" value="ECO:0007669"/>
    <property type="project" value="UniProtKB-KW"/>
</dbReference>
<keyword evidence="12" id="KW-0472">Membrane</keyword>
<evidence type="ECO:0000256" key="5">
    <source>
        <dbReference type="ARBA" id="ARBA00022679"/>
    </source>
</evidence>
<dbReference type="Gene3D" id="3.30.40.10">
    <property type="entry name" value="Zinc/RING finger domain, C3HC4 (zinc finger)"/>
    <property type="match status" value="1"/>
</dbReference>
<evidence type="ECO:0000313" key="16">
    <source>
        <dbReference type="Proteomes" id="UP000489600"/>
    </source>
</evidence>
<dbReference type="Pfam" id="PF13639">
    <property type="entry name" value="zf-RING_2"/>
    <property type="match status" value="1"/>
</dbReference>
<comment type="subcellular location">
    <subcellularLocation>
        <location evidence="2">Membrane</location>
        <topology evidence="2">Single-pass membrane protein</topology>
    </subcellularLocation>
</comment>
<evidence type="ECO:0000256" key="13">
    <source>
        <dbReference type="ARBA" id="ARBA00024209"/>
    </source>
</evidence>
<sequence length="86" mass="9887">MERSGIKPSVLRSIPVVDFDSKDFKDNVECVVCFSELVDGDKARVLPSWFHADYIDSWLRSHSTCPICRKRVALCNEELDKNLTRV</sequence>
<reference evidence="15" key="1">
    <citation type="submission" date="2019-07" db="EMBL/GenBank/DDBJ databases">
        <authorList>
            <person name="Dittberner H."/>
        </authorList>
    </citation>
    <scope>NUCLEOTIDE SEQUENCE [LARGE SCALE GENOMIC DNA]</scope>
</reference>
<keyword evidence="5" id="KW-0808">Transferase</keyword>
<proteinExistence type="inferred from homology"/>
<comment type="similarity">
    <text evidence="13">Belongs to the RING-type zinc finger family. ATL subfamily.</text>
</comment>
<keyword evidence="16" id="KW-1185">Reference proteome</keyword>
<keyword evidence="6" id="KW-0812">Transmembrane</keyword>
<feature type="domain" description="RING-type" evidence="14">
    <location>
        <begin position="29"/>
        <end position="69"/>
    </location>
</feature>
<evidence type="ECO:0000256" key="12">
    <source>
        <dbReference type="ARBA" id="ARBA00023136"/>
    </source>
</evidence>
<dbReference type="InterPro" id="IPR013083">
    <property type="entry name" value="Znf_RING/FYVE/PHD"/>
</dbReference>
<dbReference type="UniPathway" id="UPA00143"/>
<evidence type="ECO:0000313" key="15">
    <source>
        <dbReference type="EMBL" id="VVA94867.1"/>
    </source>
</evidence>
<dbReference type="AlphaFoldDB" id="A0A565AZS8"/>
<dbReference type="SUPFAM" id="SSF57850">
    <property type="entry name" value="RING/U-box"/>
    <property type="match status" value="1"/>
</dbReference>
<keyword evidence="7" id="KW-0479">Metal-binding</keyword>
<name>A0A565AZS8_9BRAS</name>
<evidence type="ECO:0000259" key="14">
    <source>
        <dbReference type="Pfam" id="PF13639"/>
    </source>
</evidence>
<evidence type="ECO:0000256" key="3">
    <source>
        <dbReference type="ARBA" id="ARBA00004906"/>
    </source>
</evidence>
<keyword evidence="11" id="KW-1133">Transmembrane helix</keyword>
<evidence type="ECO:0000256" key="9">
    <source>
        <dbReference type="ARBA" id="ARBA00022786"/>
    </source>
</evidence>
<evidence type="ECO:0000256" key="6">
    <source>
        <dbReference type="ARBA" id="ARBA00022692"/>
    </source>
</evidence>
<protein>
    <recommendedName>
        <fullName evidence="4">RING-type E3 ubiquitin transferase</fullName>
        <ecNumber evidence="4">2.3.2.27</ecNumber>
    </recommendedName>
</protein>
<evidence type="ECO:0000256" key="2">
    <source>
        <dbReference type="ARBA" id="ARBA00004167"/>
    </source>
</evidence>
<dbReference type="EMBL" id="CABITT030000002">
    <property type="protein sequence ID" value="VVA94867.1"/>
    <property type="molecule type" value="Genomic_DNA"/>
</dbReference>
<dbReference type="InterPro" id="IPR001841">
    <property type="entry name" value="Znf_RING"/>
</dbReference>
<keyword evidence="10" id="KW-0862">Zinc</keyword>
<dbReference type="OrthoDB" id="8062037at2759"/>
<comment type="caution">
    <text evidence="15">The sequence shown here is derived from an EMBL/GenBank/DDBJ whole genome shotgun (WGS) entry which is preliminary data.</text>
</comment>
<evidence type="ECO:0000256" key="7">
    <source>
        <dbReference type="ARBA" id="ARBA00022723"/>
    </source>
</evidence>
<organism evidence="15 16">
    <name type="scientific">Arabis nemorensis</name>
    <dbReference type="NCBI Taxonomy" id="586526"/>
    <lineage>
        <taxon>Eukaryota</taxon>
        <taxon>Viridiplantae</taxon>
        <taxon>Streptophyta</taxon>
        <taxon>Embryophyta</taxon>
        <taxon>Tracheophyta</taxon>
        <taxon>Spermatophyta</taxon>
        <taxon>Magnoliopsida</taxon>
        <taxon>eudicotyledons</taxon>
        <taxon>Gunneridae</taxon>
        <taxon>Pentapetalae</taxon>
        <taxon>rosids</taxon>
        <taxon>malvids</taxon>
        <taxon>Brassicales</taxon>
        <taxon>Brassicaceae</taxon>
        <taxon>Arabideae</taxon>
        <taxon>Arabis</taxon>
    </lineage>
</organism>
<accession>A0A565AZS8</accession>
<dbReference type="InterPro" id="IPR044600">
    <property type="entry name" value="ATL1/ATL16-like"/>
</dbReference>
<dbReference type="Proteomes" id="UP000489600">
    <property type="component" value="Unassembled WGS sequence"/>
</dbReference>
<evidence type="ECO:0000256" key="10">
    <source>
        <dbReference type="ARBA" id="ARBA00022833"/>
    </source>
</evidence>
<evidence type="ECO:0000256" key="8">
    <source>
        <dbReference type="ARBA" id="ARBA00022771"/>
    </source>
</evidence>
<evidence type="ECO:0000256" key="11">
    <source>
        <dbReference type="ARBA" id="ARBA00022989"/>
    </source>
</evidence>
<evidence type="ECO:0000256" key="4">
    <source>
        <dbReference type="ARBA" id="ARBA00012483"/>
    </source>
</evidence>
<keyword evidence="8" id="KW-0863">Zinc-finger</keyword>
<evidence type="ECO:0000256" key="1">
    <source>
        <dbReference type="ARBA" id="ARBA00000900"/>
    </source>
</evidence>
<dbReference type="GO" id="GO:0061630">
    <property type="term" value="F:ubiquitin protein ligase activity"/>
    <property type="evidence" value="ECO:0007669"/>
    <property type="project" value="UniProtKB-EC"/>
</dbReference>
<dbReference type="GO" id="GO:0016567">
    <property type="term" value="P:protein ubiquitination"/>
    <property type="evidence" value="ECO:0007669"/>
    <property type="project" value="UniProtKB-UniPathway"/>
</dbReference>
<comment type="catalytic activity">
    <reaction evidence="1">
        <text>S-ubiquitinyl-[E2 ubiquitin-conjugating enzyme]-L-cysteine + [acceptor protein]-L-lysine = [E2 ubiquitin-conjugating enzyme]-L-cysteine + N(6)-ubiquitinyl-[acceptor protein]-L-lysine.</text>
        <dbReference type="EC" id="2.3.2.27"/>
    </reaction>
</comment>
<keyword evidence="9" id="KW-0833">Ubl conjugation pathway</keyword>
<comment type="pathway">
    <text evidence="3">Protein modification; protein ubiquitination.</text>
</comment>
<dbReference type="PANTHER" id="PTHR46913">
    <property type="entry name" value="RING-H2 FINGER PROTEIN ATL16"/>
    <property type="match status" value="1"/>
</dbReference>
<dbReference type="EC" id="2.3.2.27" evidence="4"/>